<evidence type="ECO:0000313" key="2">
    <source>
        <dbReference type="Proteomes" id="UP000698335"/>
    </source>
</evidence>
<gene>
    <name evidence="1" type="ORF">HXK26_04325</name>
</gene>
<dbReference type="AlphaFoldDB" id="A0A930W3S0"/>
<name>A0A930W3S0_9ACTN</name>
<dbReference type="Proteomes" id="UP000698335">
    <property type="component" value="Unassembled WGS sequence"/>
</dbReference>
<accession>A0A930W3S0</accession>
<sequence>MKTLQENIAKAVVTADTLSPDGIQARLEELQKELIKKANNKQDYNAIADEIFRLREQKEKAAVDSHSREESMKRIKELQDFIGQQATEVTDFDEELVRRLIEKVTVFTDHFTVEFKPGVSVDITE</sequence>
<protein>
    <recommendedName>
        <fullName evidence="3">Site-specific recombinase</fullName>
    </recommendedName>
</protein>
<dbReference type="EMBL" id="JABZGW010000163">
    <property type="protein sequence ID" value="MBF4807902.1"/>
    <property type="molecule type" value="Genomic_DNA"/>
</dbReference>
<organism evidence="1 2">
    <name type="scientific">Lancefieldella rimae</name>
    <dbReference type="NCBI Taxonomy" id="1383"/>
    <lineage>
        <taxon>Bacteria</taxon>
        <taxon>Bacillati</taxon>
        <taxon>Actinomycetota</taxon>
        <taxon>Coriobacteriia</taxon>
        <taxon>Coriobacteriales</taxon>
        <taxon>Atopobiaceae</taxon>
        <taxon>Lancefieldella</taxon>
    </lineage>
</organism>
<proteinExistence type="predicted"/>
<evidence type="ECO:0000313" key="1">
    <source>
        <dbReference type="EMBL" id="MBF4807902.1"/>
    </source>
</evidence>
<comment type="caution">
    <text evidence="1">The sequence shown here is derived from an EMBL/GenBank/DDBJ whole genome shotgun (WGS) entry which is preliminary data.</text>
</comment>
<evidence type="ECO:0008006" key="3">
    <source>
        <dbReference type="Google" id="ProtNLM"/>
    </source>
</evidence>
<reference evidence="1" key="1">
    <citation type="submission" date="2020-04" db="EMBL/GenBank/DDBJ databases">
        <title>Deep metagenomics examines the oral microbiome during advanced dental caries in children, revealing novel taxa and co-occurrences with host molecules.</title>
        <authorList>
            <person name="Baker J.L."/>
            <person name="Morton J.T."/>
            <person name="Dinis M."/>
            <person name="Alvarez R."/>
            <person name="Tran N.C."/>
            <person name="Knight R."/>
            <person name="Edlund A."/>
        </authorList>
    </citation>
    <scope>NUCLEOTIDE SEQUENCE</scope>
    <source>
        <strain evidence="1">JCVI_38_bin.5</strain>
    </source>
</reference>